<comment type="subcellular location">
    <subcellularLocation>
        <location evidence="1">Cell membrane</location>
        <topology evidence="1">Multi-pass membrane protein</topology>
    </subcellularLocation>
</comment>
<evidence type="ECO:0000256" key="4">
    <source>
        <dbReference type="ARBA" id="ARBA00022692"/>
    </source>
</evidence>
<evidence type="ECO:0000313" key="11">
    <source>
        <dbReference type="Proteomes" id="UP000243579"/>
    </source>
</evidence>
<keyword evidence="5 8" id="KW-1133">Transmembrane helix</keyword>
<keyword evidence="6 8" id="KW-0472">Membrane</keyword>
<sequence length="820" mass="89355">MYCASWLKQSIKRTCFPKGGVFPGVQAEVQWMLALVLAVLIVATLPTNGQNGLTQSNEFMYGRVRTDGTEYSTFDVLPGTAQAVLTFARSSLHYGVAPVILLKHGALPTTEAYDVRFNGTLDSYWLTERIPNLRIGRYYVAVWGGALESSIVDFGIGPSANVWYHLVVQFTSCVDPSRIGFDCAYLPLPIAAPVPSADLVNSVQLAGAEVSTMTGCFDPDQYIALYTFTTTVETAFNVSLRLSKPPASPNAFFWALYHDRANPFDISTTAYASGQGVVRTTDYLMKVSTPPSGSWILLVFVDVADAAYCASSQGTKFSLSYAPMLCDGSGTMVDACDTTWTPMDELLTDPTRATSALDRWFLVSEPTVIPPTATTSQQYAMTLSPDMAGANVAVQLIVPATTSVADLVLLVGVDRYPTETRYNYRFNGTKGVVTTGIRPEVSIAMTVNGDTIGDVVAVTQPNGSMTVVWPPVRFPAIGTWYIAVLSPLMKFDLRSGVVLIAPSRLPTQTLVVQTTGCSANMCGPFGACLLKNTYQGLTYYACVCKYGYSGPFCATTDAVKELWHGWFLVLSNFAVVPSTVAAAKQSLHVEATMFAALGVASSLYHACDLNWFCVMPFSYLMRFDFGFSFNCIFLCLVHLSGVHPRSKIVAQVVGAVVLIVLLAINPTAPVNLIVVGSLGAAHLLLAWTGYFVIAAERMRWRVSMLRIFELFLLRSDNFNLRALTGGILLWLGALLCWFFNSSPAYWLLHSLWHIFAMTAAGAFIVSRRSTSYRLLDNNGIDMLQALPKDKNPVRRVLVVPADDLDAGPSSKTCDDLMFEP</sequence>
<dbReference type="PROSITE" id="PS01186">
    <property type="entry name" value="EGF_2"/>
    <property type="match status" value="1"/>
</dbReference>
<dbReference type="PROSITE" id="PS50026">
    <property type="entry name" value="EGF_3"/>
    <property type="match status" value="1"/>
</dbReference>
<gene>
    <name evidence="10" type="ORF">ACHHYP_07469</name>
</gene>
<evidence type="ECO:0000256" key="1">
    <source>
        <dbReference type="ARBA" id="ARBA00004651"/>
    </source>
</evidence>
<dbReference type="InterPro" id="IPR021910">
    <property type="entry name" value="NGX6/PGAP6/MYMK"/>
</dbReference>
<evidence type="ECO:0000313" key="10">
    <source>
        <dbReference type="EMBL" id="OQR99096.1"/>
    </source>
</evidence>
<dbReference type="PANTHER" id="PTHR14319:SF3">
    <property type="entry name" value="TRANSMEMBRANE PROTEIN-LIKE PROTEIN"/>
    <property type="match status" value="1"/>
</dbReference>
<feature type="transmembrane region" description="Helical" evidence="8">
    <location>
        <begin position="648"/>
        <end position="666"/>
    </location>
</feature>
<keyword evidence="7" id="KW-1015">Disulfide bond</keyword>
<dbReference type="PANTHER" id="PTHR14319">
    <property type="entry name" value="FIVE-SPAN TRANSMEMBRANE PROTEIN M83"/>
    <property type="match status" value="1"/>
</dbReference>
<evidence type="ECO:0000256" key="3">
    <source>
        <dbReference type="ARBA" id="ARBA00022475"/>
    </source>
</evidence>
<evidence type="ECO:0000256" key="5">
    <source>
        <dbReference type="ARBA" id="ARBA00022989"/>
    </source>
</evidence>
<dbReference type="Proteomes" id="UP000243579">
    <property type="component" value="Unassembled WGS sequence"/>
</dbReference>
<reference evidence="10 11" key="1">
    <citation type="journal article" date="2014" name="Genome Biol. Evol.">
        <title>The secreted proteins of Achlya hypogyna and Thraustotheca clavata identify the ancestral oomycete secretome and reveal gene acquisitions by horizontal gene transfer.</title>
        <authorList>
            <person name="Misner I."/>
            <person name="Blouin N."/>
            <person name="Leonard G."/>
            <person name="Richards T.A."/>
            <person name="Lane C.E."/>
        </authorList>
    </citation>
    <scope>NUCLEOTIDE SEQUENCE [LARGE SCALE GENOMIC DNA]</scope>
    <source>
        <strain evidence="10 11">ATCC 48635</strain>
    </source>
</reference>
<evidence type="ECO:0000256" key="8">
    <source>
        <dbReference type="SAM" id="Phobius"/>
    </source>
</evidence>
<accession>A0A1V9ZM98</accession>
<evidence type="ECO:0000256" key="7">
    <source>
        <dbReference type="PROSITE-ProRule" id="PRU00076"/>
    </source>
</evidence>
<feature type="transmembrane region" description="Helical" evidence="8">
    <location>
        <begin position="625"/>
        <end position="641"/>
    </location>
</feature>
<organism evidence="10 11">
    <name type="scientific">Achlya hypogyna</name>
    <name type="common">Oomycete</name>
    <name type="synonym">Protoachlya hypogyna</name>
    <dbReference type="NCBI Taxonomy" id="1202772"/>
    <lineage>
        <taxon>Eukaryota</taxon>
        <taxon>Sar</taxon>
        <taxon>Stramenopiles</taxon>
        <taxon>Oomycota</taxon>
        <taxon>Saprolegniomycetes</taxon>
        <taxon>Saprolegniales</taxon>
        <taxon>Achlyaceae</taxon>
        <taxon>Achlya</taxon>
    </lineage>
</organism>
<feature type="transmembrane region" description="Helical" evidence="8">
    <location>
        <begin position="672"/>
        <end position="697"/>
    </location>
</feature>
<proteinExistence type="inferred from homology"/>
<dbReference type="InterPro" id="IPR000742">
    <property type="entry name" value="EGF"/>
</dbReference>
<keyword evidence="11" id="KW-1185">Reference proteome</keyword>
<evidence type="ECO:0000256" key="2">
    <source>
        <dbReference type="ARBA" id="ARBA00005542"/>
    </source>
</evidence>
<feature type="transmembrane region" description="Helical" evidence="8">
    <location>
        <begin position="718"/>
        <end position="740"/>
    </location>
</feature>
<comment type="caution">
    <text evidence="7">Lacks conserved residue(s) required for the propagation of feature annotation.</text>
</comment>
<feature type="domain" description="EGF-like" evidence="9">
    <location>
        <begin position="513"/>
        <end position="554"/>
    </location>
</feature>
<evidence type="ECO:0000259" key="9">
    <source>
        <dbReference type="PROSITE" id="PS50026"/>
    </source>
</evidence>
<dbReference type="SUPFAM" id="SSF57196">
    <property type="entry name" value="EGF/Laminin"/>
    <property type="match status" value="1"/>
</dbReference>
<dbReference type="EMBL" id="JNBR01000075">
    <property type="protein sequence ID" value="OQR99096.1"/>
    <property type="molecule type" value="Genomic_DNA"/>
</dbReference>
<feature type="disulfide bond" evidence="7">
    <location>
        <begin position="544"/>
        <end position="553"/>
    </location>
</feature>
<dbReference type="AlphaFoldDB" id="A0A1V9ZM98"/>
<keyword evidence="3" id="KW-1003">Cell membrane</keyword>
<protein>
    <recommendedName>
        <fullName evidence="9">EGF-like domain-containing protein</fullName>
    </recommendedName>
</protein>
<dbReference type="PROSITE" id="PS00022">
    <property type="entry name" value="EGF_1"/>
    <property type="match status" value="1"/>
</dbReference>
<dbReference type="GO" id="GO:0005886">
    <property type="term" value="C:plasma membrane"/>
    <property type="evidence" value="ECO:0007669"/>
    <property type="project" value="UniProtKB-SubCell"/>
</dbReference>
<dbReference type="Pfam" id="PF12036">
    <property type="entry name" value="DUF3522"/>
    <property type="match status" value="1"/>
</dbReference>
<comment type="caution">
    <text evidence="10">The sequence shown here is derived from an EMBL/GenBank/DDBJ whole genome shotgun (WGS) entry which is preliminary data.</text>
</comment>
<dbReference type="OrthoDB" id="69646at2759"/>
<feature type="transmembrane region" description="Helical" evidence="8">
    <location>
        <begin position="746"/>
        <end position="765"/>
    </location>
</feature>
<keyword evidence="4 8" id="KW-0812">Transmembrane</keyword>
<comment type="similarity">
    <text evidence="2">Belongs to the TMEM8 family.</text>
</comment>
<name>A0A1V9ZM98_ACHHY</name>
<keyword evidence="7" id="KW-0245">EGF-like domain</keyword>
<evidence type="ECO:0000256" key="6">
    <source>
        <dbReference type="ARBA" id="ARBA00023136"/>
    </source>
</evidence>